<evidence type="ECO:0000256" key="3">
    <source>
        <dbReference type="SAM" id="Phobius"/>
    </source>
</evidence>
<keyword evidence="3" id="KW-0812">Transmembrane</keyword>
<feature type="transmembrane region" description="Helical" evidence="3">
    <location>
        <begin position="153"/>
        <end position="174"/>
    </location>
</feature>
<feature type="domain" description="EamA" evidence="4">
    <location>
        <begin position="9"/>
        <end position="143"/>
    </location>
</feature>
<dbReference type="InterPro" id="IPR037185">
    <property type="entry name" value="EmrE-like"/>
</dbReference>
<protein>
    <submittedName>
        <fullName evidence="5">DMT family transporter</fullName>
    </submittedName>
</protein>
<keyword evidence="3" id="KW-0472">Membrane</keyword>
<feature type="transmembrane region" description="Helical" evidence="3">
    <location>
        <begin position="217"/>
        <end position="240"/>
    </location>
</feature>
<feature type="transmembrane region" description="Helical" evidence="3">
    <location>
        <begin position="247"/>
        <end position="267"/>
    </location>
</feature>
<comment type="subcellular location">
    <subcellularLocation>
        <location evidence="1">Endomembrane system</location>
        <topology evidence="1">Multi-pass membrane protein</topology>
    </subcellularLocation>
</comment>
<dbReference type="Pfam" id="PF00892">
    <property type="entry name" value="EamA"/>
    <property type="match status" value="1"/>
</dbReference>
<reference evidence="5 6" key="1">
    <citation type="submission" date="2021-04" db="EMBL/GenBank/DDBJ databases">
        <title>Paenibacillus sp. DLE-14 whole genome sequence.</title>
        <authorList>
            <person name="Ham Y.J."/>
        </authorList>
    </citation>
    <scope>NUCLEOTIDE SEQUENCE [LARGE SCALE GENOMIC DNA]</scope>
    <source>
        <strain evidence="5 6">DLE-14</strain>
    </source>
</reference>
<evidence type="ECO:0000313" key="5">
    <source>
        <dbReference type="EMBL" id="MBP3966558.1"/>
    </source>
</evidence>
<dbReference type="PANTHER" id="PTHR22911:SF137">
    <property type="entry name" value="SOLUTE CARRIER FAMILY 35 MEMBER G2-RELATED"/>
    <property type="match status" value="1"/>
</dbReference>
<proteinExistence type="inferred from homology"/>
<feature type="transmembrane region" description="Helical" evidence="3">
    <location>
        <begin position="73"/>
        <end position="93"/>
    </location>
</feature>
<dbReference type="InterPro" id="IPR000620">
    <property type="entry name" value="EamA_dom"/>
</dbReference>
<feature type="transmembrane region" description="Helical" evidence="3">
    <location>
        <begin position="43"/>
        <end position="61"/>
    </location>
</feature>
<organism evidence="5 6">
    <name type="scientific">Paenibacillus lignilyticus</name>
    <dbReference type="NCBI Taxonomy" id="1172615"/>
    <lineage>
        <taxon>Bacteria</taxon>
        <taxon>Bacillati</taxon>
        <taxon>Bacillota</taxon>
        <taxon>Bacilli</taxon>
        <taxon>Bacillales</taxon>
        <taxon>Paenibacillaceae</taxon>
        <taxon>Paenibacillus</taxon>
    </lineage>
</organism>
<dbReference type="EMBL" id="JAGKSP010000019">
    <property type="protein sequence ID" value="MBP3966558.1"/>
    <property type="molecule type" value="Genomic_DNA"/>
</dbReference>
<feature type="transmembrane region" description="Helical" evidence="3">
    <location>
        <begin position="273"/>
        <end position="292"/>
    </location>
</feature>
<evidence type="ECO:0000259" key="4">
    <source>
        <dbReference type="Pfam" id="PF00892"/>
    </source>
</evidence>
<evidence type="ECO:0000313" key="6">
    <source>
        <dbReference type="Proteomes" id="UP000673394"/>
    </source>
</evidence>
<gene>
    <name evidence="5" type="ORF">I8J30_28075</name>
</gene>
<comment type="caution">
    <text evidence="5">The sequence shown here is derived from an EMBL/GenBank/DDBJ whole genome shotgun (WGS) entry which is preliminary data.</text>
</comment>
<feature type="transmembrane region" description="Helical" evidence="3">
    <location>
        <begin position="186"/>
        <end position="205"/>
    </location>
</feature>
<evidence type="ECO:0000256" key="2">
    <source>
        <dbReference type="ARBA" id="ARBA00007362"/>
    </source>
</evidence>
<feature type="transmembrane region" description="Helical" evidence="3">
    <location>
        <begin position="7"/>
        <end position="28"/>
    </location>
</feature>
<feature type="transmembrane region" description="Helical" evidence="3">
    <location>
        <begin position="128"/>
        <end position="147"/>
    </location>
</feature>
<dbReference type="Proteomes" id="UP000673394">
    <property type="component" value="Unassembled WGS sequence"/>
</dbReference>
<accession>A0ABS5CL21</accession>
<dbReference type="SUPFAM" id="SSF103481">
    <property type="entry name" value="Multidrug resistance efflux transporter EmrE"/>
    <property type="match status" value="2"/>
</dbReference>
<dbReference type="RefSeq" id="WP_210663817.1">
    <property type="nucleotide sequence ID" value="NZ_JAGKSP010000019.1"/>
</dbReference>
<name>A0ABS5CL21_9BACL</name>
<dbReference type="PANTHER" id="PTHR22911">
    <property type="entry name" value="ACYL-MALONYL CONDENSING ENZYME-RELATED"/>
    <property type="match status" value="1"/>
</dbReference>
<evidence type="ECO:0000256" key="1">
    <source>
        <dbReference type="ARBA" id="ARBA00004127"/>
    </source>
</evidence>
<comment type="similarity">
    <text evidence="2">Belongs to the EamA transporter family.</text>
</comment>
<feature type="transmembrane region" description="Helical" evidence="3">
    <location>
        <begin position="99"/>
        <end position="116"/>
    </location>
</feature>
<sequence>MKRDPFYWFCLLCVLMGAASYGLLSVLIKKAYEDGFTQGQVTVHQTGIGMALLWLIAMARWRRWRNPLRGPWLKLVLIGTCGLAMTTILYNAALQRLDASLAIVLLFQFTWITILLDSIQKRTWPGKLRLLAIVIVMIGTVLAARLLESGLTKASFIGVLAGFFSAVSYSLFIWWTGQLEGQQDAVIRSAVMVSAGFMLITLLYGSEAFSASREAALVGWGLLLGTLAQVVPTLLFNIGIPRIGSGLSALLGAVELPVVILTAWTILGEPLSLWRVVGILLIVTGIGIAELPTGKRKGNSARLEEKH</sequence>
<keyword evidence="3" id="KW-1133">Transmembrane helix</keyword>
<keyword evidence="6" id="KW-1185">Reference proteome</keyword>